<keyword evidence="3 5" id="KW-0378">Hydrolase</keyword>
<reference evidence="6 7" key="1">
    <citation type="submission" date="2019-03" db="EMBL/GenBank/DDBJ databases">
        <title>Genomic Encyclopedia of Type Strains, Phase III (KMG-III): the genomes of soil and plant-associated and newly described type strains.</title>
        <authorList>
            <person name="Whitman W."/>
        </authorList>
    </citation>
    <scope>NUCLEOTIDE SEQUENCE [LARGE SCALE GENOMIC DNA]</scope>
    <source>
        <strain evidence="6 7">CECT 7378</strain>
    </source>
</reference>
<comment type="cofactor">
    <cofactor evidence="5">
        <name>a divalent metal cation</name>
        <dbReference type="ChEBI" id="CHEBI:60240"/>
    </cofactor>
</comment>
<dbReference type="PANTHER" id="PTHR43213">
    <property type="entry name" value="BIFUNCTIONAL DTTP/UTP PYROPHOSPHATASE/METHYLTRANSFERASE PROTEIN-RELATED"/>
    <property type="match status" value="1"/>
</dbReference>
<proteinExistence type="inferred from homology"/>
<dbReference type="AlphaFoldDB" id="A0A4V3CG96"/>
<comment type="caution">
    <text evidence="5">Lacks conserved residue(s) required for the propagation of feature annotation.</text>
</comment>
<evidence type="ECO:0000313" key="6">
    <source>
        <dbReference type="EMBL" id="TDO96882.1"/>
    </source>
</evidence>
<evidence type="ECO:0000313" key="7">
    <source>
        <dbReference type="Proteomes" id="UP000294656"/>
    </source>
</evidence>
<protein>
    <recommendedName>
        <fullName evidence="5">7-methyl-GTP pyrophosphatase</fullName>
        <shortName evidence="5">m(7)GTP pyrophosphatase</shortName>
        <ecNumber evidence="5">3.6.1.-</ecNumber>
    </recommendedName>
</protein>
<dbReference type="GO" id="GO:0047429">
    <property type="term" value="F:nucleoside triphosphate diphosphatase activity"/>
    <property type="evidence" value="ECO:0007669"/>
    <property type="project" value="InterPro"/>
</dbReference>
<dbReference type="Proteomes" id="UP000294656">
    <property type="component" value="Unassembled WGS sequence"/>
</dbReference>
<dbReference type="InterPro" id="IPR029001">
    <property type="entry name" value="ITPase-like_fam"/>
</dbReference>
<evidence type="ECO:0000256" key="4">
    <source>
        <dbReference type="ARBA" id="ARBA00023080"/>
    </source>
</evidence>
<dbReference type="SUPFAM" id="SSF52972">
    <property type="entry name" value="ITPase-like"/>
    <property type="match status" value="1"/>
</dbReference>
<dbReference type="Pfam" id="PF02545">
    <property type="entry name" value="Maf"/>
    <property type="match status" value="1"/>
</dbReference>
<keyword evidence="7" id="KW-1185">Reference proteome</keyword>
<dbReference type="PANTHER" id="PTHR43213:SF10">
    <property type="entry name" value="7-METHYL-GTP PYROPHOSPHATASE"/>
    <property type="match status" value="1"/>
</dbReference>
<keyword evidence="4 5" id="KW-0546">Nucleotide metabolism</keyword>
<organism evidence="6 7">
    <name type="scientific">Marinomonas balearica</name>
    <dbReference type="NCBI Taxonomy" id="491947"/>
    <lineage>
        <taxon>Bacteria</taxon>
        <taxon>Pseudomonadati</taxon>
        <taxon>Pseudomonadota</taxon>
        <taxon>Gammaproteobacteria</taxon>
        <taxon>Oceanospirillales</taxon>
        <taxon>Oceanospirillaceae</taxon>
        <taxon>Marinomonas</taxon>
    </lineage>
</organism>
<feature type="active site" description="Proton acceptor" evidence="5">
    <location>
        <position position="72"/>
    </location>
</feature>
<dbReference type="EC" id="3.6.1.-" evidence="5"/>
<dbReference type="InterPro" id="IPR003697">
    <property type="entry name" value="Maf-like"/>
</dbReference>
<dbReference type="PIRSF" id="PIRSF006305">
    <property type="entry name" value="Maf"/>
    <property type="match status" value="1"/>
</dbReference>
<comment type="subcellular location">
    <subcellularLocation>
        <location evidence="1 5">Cytoplasm</location>
    </subcellularLocation>
</comment>
<comment type="function">
    <text evidence="5">Nucleoside triphosphate pyrophosphatase that hydrolyzes 7-methyl-GTP (m(7)GTP). May have a dual role in cell division arrest and in preventing the incorporation of modified nucleotides into cellular nucleic acids.</text>
</comment>
<evidence type="ECO:0000256" key="2">
    <source>
        <dbReference type="ARBA" id="ARBA00022490"/>
    </source>
</evidence>
<comment type="caution">
    <text evidence="6">The sequence shown here is derived from an EMBL/GenBank/DDBJ whole genome shotgun (WGS) entry which is preliminary data.</text>
</comment>
<dbReference type="HAMAP" id="MF_00528">
    <property type="entry name" value="Maf"/>
    <property type="match status" value="1"/>
</dbReference>
<gene>
    <name evidence="6" type="ORF">DFP79_2651</name>
</gene>
<dbReference type="EMBL" id="SNXC01000013">
    <property type="protein sequence ID" value="TDO96882.1"/>
    <property type="molecule type" value="Genomic_DNA"/>
</dbReference>
<name>A0A4V3CG96_9GAMM</name>
<dbReference type="GO" id="GO:0009117">
    <property type="term" value="P:nucleotide metabolic process"/>
    <property type="evidence" value="ECO:0007669"/>
    <property type="project" value="UniProtKB-KW"/>
</dbReference>
<evidence type="ECO:0000256" key="1">
    <source>
        <dbReference type="ARBA" id="ARBA00004496"/>
    </source>
</evidence>
<comment type="catalytic activity">
    <reaction evidence="5">
        <text>N(7)-methyl-GTP + H2O = N(7)-methyl-GMP + diphosphate + H(+)</text>
        <dbReference type="Rhea" id="RHEA:58744"/>
        <dbReference type="ChEBI" id="CHEBI:15377"/>
        <dbReference type="ChEBI" id="CHEBI:15378"/>
        <dbReference type="ChEBI" id="CHEBI:33019"/>
        <dbReference type="ChEBI" id="CHEBI:58285"/>
        <dbReference type="ChEBI" id="CHEBI:87133"/>
    </reaction>
</comment>
<feature type="site" description="Important for substrate specificity" evidence="5">
    <location>
        <position position="73"/>
    </location>
</feature>
<dbReference type="NCBIfam" id="TIGR00172">
    <property type="entry name" value="maf"/>
    <property type="match status" value="1"/>
</dbReference>
<evidence type="ECO:0000256" key="3">
    <source>
        <dbReference type="ARBA" id="ARBA00022801"/>
    </source>
</evidence>
<dbReference type="OrthoDB" id="9813694at2"/>
<sequence length="213" mass="23609">MKPAIILGSSSPYRKALLERLGIPFTTQSPDIDETPQSHESISDYVLRMSQEKAKTIFNNCKIPNALIITSDQSATLSSTKSNKEATHDQIIGKPHTIENAQKQLESFSSNKVVFYTSVSITCTRTHETKSKVTQYSVHFKKLSSEEISRYISIEKPLDCAGSFKCEGLGVRLFDKMEGEDPTSLEGLPLIAICDLLCHFGADPLTYKTVNSL</sequence>
<comment type="similarity">
    <text evidence="5">Belongs to the Maf family. YceF subfamily.</text>
</comment>
<dbReference type="GO" id="GO:0005737">
    <property type="term" value="C:cytoplasm"/>
    <property type="evidence" value="ECO:0007669"/>
    <property type="project" value="UniProtKB-SubCell"/>
</dbReference>
<accession>A0A4V3CG96</accession>
<dbReference type="RefSeq" id="WP_133504376.1">
    <property type="nucleotide sequence ID" value="NZ_SNXC01000013.1"/>
</dbReference>
<dbReference type="CDD" id="cd00555">
    <property type="entry name" value="Maf"/>
    <property type="match status" value="1"/>
</dbReference>
<feature type="site" description="Important for substrate specificity" evidence="5">
    <location>
        <position position="13"/>
    </location>
</feature>
<feature type="site" description="Important for substrate specificity" evidence="5">
    <location>
        <position position="167"/>
    </location>
</feature>
<keyword evidence="2 5" id="KW-0963">Cytoplasm</keyword>
<evidence type="ECO:0000256" key="5">
    <source>
        <dbReference type="HAMAP-Rule" id="MF_00528"/>
    </source>
</evidence>
<dbReference type="Gene3D" id="3.90.950.10">
    <property type="match status" value="1"/>
</dbReference>